<keyword evidence="1" id="KW-0812">Transmembrane</keyword>
<proteinExistence type="predicted"/>
<feature type="transmembrane region" description="Helical" evidence="1">
    <location>
        <begin position="58"/>
        <end position="79"/>
    </location>
</feature>
<keyword evidence="1" id="KW-1133">Transmembrane helix</keyword>
<dbReference type="EMBL" id="CP001686">
    <property type="protein sequence ID" value="ACV07189.1"/>
    <property type="molecule type" value="Genomic_DNA"/>
</dbReference>
<gene>
    <name evidence="2" type="ordered locus">Ksed_22060</name>
</gene>
<dbReference type="InterPro" id="IPR052528">
    <property type="entry name" value="Sugar_transport-like"/>
</dbReference>
<dbReference type="PANTHER" id="PTHR23526:SF1">
    <property type="entry name" value="MAJOR FACILITATOR SUPERFAMILY MFS_1"/>
    <property type="match status" value="1"/>
</dbReference>
<dbReference type="InterPro" id="IPR036259">
    <property type="entry name" value="MFS_trans_sf"/>
</dbReference>
<dbReference type="InterPro" id="IPR011701">
    <property type="entry name" value="MFS"/>
</dbReference>
<dbReference type="KEGG" id="kse:Ksed_22060"/>
<feature type="transmembrane region" description="Helical" evidence="1">
    <location>
        <begin position="169"/>
        <end position="188"/>
    </location>
</feature>
<feature type="transmembrane region" description="Helical" evidence="1">
    <location>
        <begin position="104"/>
        <end position="123"/>
    </location>
</feature>
<dbReference type="PANTHER" id="PTHR23526">
    <property type="entry name" value="INTEGRAL MEMBRANE TRANSPORT PROTEIN-RELATED"/>
    <property type="match status" value="1"/>
</dbReference>
<dbReference type="SUPFAM" id="SSF103473">
    <property type="entry name" value="MFS general substrate transporter"/>
    <property type="match status" value="1"/>
</dbReference>
<name>C7NLJ3_KYTSD</name>
<dbReference type="GO" id="GO:0022857">
    <property type="term" value="F:transmembrane transporter activity"/>
    <property type="evidence" value="ECO:0007669"/>
    <property type="project" value="InterPro"/>
</dbReference>
<feature type="transmembrane region" description="Helical" evidence="1">
    <location>
        <begin position="337"/>
        <end position="356"/>
    </location>
</feature>
<dbReference type="HOGENOM" id="CLU_051156_0_0_11"/>
<sequence>MSTDQSGRLWNAVVSDPRAGIEDLDDGARRALPRNGPRILGATSLLNTADQLVHPPTVLTWALTGLGAPGWAVGLLVPVRESGSMLPQSALTPWVRSHRRRHRVVALGALLQAAGAAGIAAFLALSTGLVVGLGVLVSLALLAGGRAVTSLASKDTQGRTIPKGQRGQLTGTATVVAGALALTVGLALRLLGDGTAPHHLAWLAAGAAGLFVGVAALWERVEETPQEPDADHTPPQPWTLWRTAPDFRAFVVVRSLLLVTALAPTFLVAAAATQNSSPLTGLAPFVLGTGLASMLGGRLVGRAADHSSRLLMAWASAAATAVLAVTLALALWLPDSVMVWVLPAAYFLVTLAHTAVRTGRKTYLVDMATGDTRTAYTAAGNTLIGGVLLVVGLVAGALAGLTPWWPLAFLTGLGALGAVMGLRLPEVSRG</sequence>
<dbReference type="AlphaFoldDB" id="C7NLJ3"/>
<dbReference type="Gene3D" id="1.20.1250.20">
    <property type="entry name" value="MFS general substrate transporter like domains"/>
    <property type="match status" value="1"/>
</dbReference>
<feature type="transmembrane region" description="Helical" evidence="1">
    <location>
        <begin position="129"/>
        <end position="148"/>
    </location>
</feature>
<reference evidence="2 3" key="1">
    <citation type="journal article" date="2009" name="Stand. Genomic Sci.">
        <title>Complete genome sequence of Kytococcus sedentarius type strain (541).</title>
        <authorList>
            <person name="Sims D."/>
            <person name="Brettin T."/>
            <person name="Detter J.C."/>
            <person name="Han C."/>
            <person name="Lapidus A."/>
            <person name="Copeland A."/>
            <person name="Glavina Del Rio T."/>
            <person name="Nolan M."/>
            <person name="Chen F."/>
            <person name="Lucas S."/>
            <person name="Tice H."/>
            <person name="Cheng J.F."/>
            <person name="Bruce D."/>
            <person name="Goodwin L."/>
            <person name="Pitluck S."/>
            <person name="Ovchinnikova G."/>
            <person name="Pati A."/>
            <person name="Ivanova N."/>
            <person name="Mavrommatis K."/>
            <person name="Chen A."/>
            <person name="Palaniappan K."/>
            <person name="D'haeseleer P."/>
            <person name="Chain P."/>
            <person name="Bristow J."/>
            <person name="Eisen J.A."/>
            <person name="Markowitz V."/>
            <person name="Hugenholtz P."/>
            <person name="Schneider S."/>
            <person name="Goker M."/>
            <person name="Pukall R."/>
            <person name="Kyrpides N.C."/>
            <person name="Klenk H.P."/>
        </authorList>
    </citation>
    <scope>NUCLEOTIDE SEQUENCE [LARGE SCALE GENOMIC DNA]</scope>
    <source>
        <strain evidence="3">ATCC 14392 / DSM 20547 / JCM 11482 / CCUG 33030 / NBRC 15357 / NCTC 11040 / CCM 314 / 541</strain>
    </source>
</reference>
<evidence type="ECO:0000256" key="1">
    <source>
        <dbReference type="SAM" id="Phobius"/>
    </source>
</evidence>
<dbReference type="eggNOG" id="COG2814">
    <property type="taxonomic scope" value="Bacteria"/>
</dbReference>
<protein>
    <recommendedName>
        <fullName evidence="4">Major Facilitator Superfamily transporter</fullName>
    </recommendedName>
</protein>
<evidence type="ECO:0008006" key="4">
    <source>
        <dbReference type="Google" id="ProtNLM"/>
    </source>
</evidence>
<feature type="transmembrane region" description="Helical" evidence="1">
    <location>
        <begin position="376"/>
        <end position="398"/>
    </location>
</feature>
<keyword evidence="3" id="KW-1185">Reference proteome</keyword>
<feature type="transmembrane region" description="Helical" evidence="1">
    <location>
        <begin position="200"/>
        <end position="218"/>
    </location>
</feature>
<dbReference type="Proteomes" id="UP000006666">
    <property type="component" value="Chromosome"/>
</dbReference>
<keyword evidence="1" id="KW-0472">Membrane</keyword>
<feature type="transmembrane region" description="Helical" evidence="1">
    <location>
        <begin position="404"/>
        <end position="424"/>
    </location>
</feature>
<feature type="transmembrane region" description="Helical" evidence="1">
    <location>
        <begin position="251"/>
        <end position="273"/>
    </location>
</feature>
<evidence type="ECO:0000313" key="3">
    <source>
        <dbReference type="Proteomes" id="UP000006666"/>
    </source>
</evidence>
<organism evidence="2 3">
    <name type="scientific">Kytococcus sedentarius (strain ATCC 14392 / DSM 20547 / JCM 11482 / CCUG 33030 / NBRC 15357 / NCTC 11040 / CCM 314 / 541)</name>
    <name type="common">Micrococcus sedentarius</name>
    <dbReference type="NCBI Taxonomy" id="478801"/>
    <lineage>
        <taxon>Bacteria</taxon>
        <taxon>Bacillati</taxon>
        <taxon>Actinomycetota</taxon>
        <taxon>Actinomycetes</taxon>
        <taxon>Micrococcales</taxon>
        <taxon>Kytococcaceae</taxon>
        <taxon>Kytococcus</taxon>
    </lineage>
</organism>
<accession>C7NLJ3</accession>
<dbReference type="RefSeq" id="WP_015780122.1">
    <property type="nucleotide sequence ID" value="NC_013169.1"/>
</dbReference>
<evidence type="ECO:0000313" key="2">
    <source>
        <dbReference type="EMBL" id="ACV07189.1"/>
    </source>
</evidence>
<dbReference type="STRING" id="478801.Ksed_22060"/>
<feature type="transmembrane region" description="Helical" evidence="1">
    <location>
        <begin position="279"/>
        <end position="299"/>
    </location>
</feature>
<dbReference type="Pfam" id="PF07690">
    <property type="entry name" value="MFS_1"/>
    <property type="match status" value="1"/>
</dbReference>
<feature type="transmembrane region" description="Helical" evidence="1">
    <location>
        <begin position="311"/>
        <end position="331"/>
    </location>
</feature>